<dbReference type="EMBL" id="PQXM01000389">
    <property type="protein sequence ID" value="TGO73098.1"/>
    <property type="molecule type" value="Genomic_DNA"/>
</dbReference>
<reference evidence="1 2" key="1">
    <citation type="submission" date="2017-12" db="EMBL/GenBank/DDBJ databases">
        <title>Comparative genomics of Botrytis spp.</title>
        <authorList>
            <person name="Valero-Jimenez C.A."/>
            <person name="Tapia P."/>
            <person name="Veloso J."/>
            <person name="Silva-Moreno E."/>
            <person name="Staats M."/>
            <person name="Valdes J.H."/>
            <person name="Van Kan J.A.L."/>
        </authorList>
    </citation>
    <scope>NUCLEOTIDE SEQUENCE [LARGE SCALE GENOMIC DNA]</scope>
    <source>
        <strain evidence="1 2">Be9601</strain>
    </source>
</reference>
<evidence type="ECO:0000313" key="1">
    <source>
        <dbReference type="EMBL" id="TGO73098.1"/>
    </source>
</evidence>
<dbReference type="Proteomes" id="UP000297229">
    <property type="component" value="Unassembled WGS sequence"/>
</dbReference>
<proteinExistence type="predicted"/>
<gene>
    <name evidence="1" type="ORF">BELL_0391g00010</name>
</gene>
<dbReference type="AlphaFoldDB" id="A0A4Z1JHR8"/>
<sequence length="70" mass="7940">MHPSFRGSEDINFFPCPQLGLKTAISVGRNYLHKGSQRQNGPFIIPQLSSGVMQQMFVHRKQNIAKQDKV</sequence>
<comment type="caution">
    <text evidence="1">The sequence shown here is derived from an EMBL/GenBank/DDBJ whole genome shotgun (WGS) entry which is preliminary data.</text>
</comment>
<protein>
    <submittedName>
        <fullName evidence="1">Uncharacterized protein</fullName>
    </submittedName>
</protein>
<accession>A0A4Z1JHR8</accession>
<name>A0A4Z1JHR8_9HELO</name>
<organism evidence="1 2">
    <name type="scientific">Botrytis elliptica</name>
    <dbReference type="NCBI Taxonomy" id="278938"/>
    <lineage>
        <taxon>Eukaryota</taxon>
        <taxon>Fungi</taxon>
        <taxon>Dikarya</taxon>
        <taxon>Ascomycota</taxon>
        <taxon>Pezizomycotina</taxon>
        <taxon>Leotiomycetes</taxon>
        <taxon>Helotiales</taxon>
        <taxon>Sclerotiniaceae</taxon>
        <taxon>Botrytis</taxon>
    </lineage>
</organism>
<keyword evidence="2" id="KW-1185">Reference proteome</keyword>
<evidence type="ECO:0000313" key="2">
    <source>
        <dbReference type="Proteomes" id="UP000297229"/>
    </source>
</evidence>